<feature type="region of interest" description="Disordered" evidence="1">
    <location>
        <begin position="59"/>
        <end position="84"/>
    </location>
</feature>
<feature type="region of interest" description="Disordered" evidence="1">
    <location>
        <begin position="250"/>
        <end position="472"/>
    </location>
</feature>
<dbReference type="PANTHER" id="PTHR21726:SF57">
    <property type="entry name" value="SERINE-RICH ADHESIN FOR PLATELETS-LIKE PROTEIN"/>
    <property type="match status" value="1"/>
</dbReference>
<dbReference type="EMBL" id="JANJYI010000008">
    <property type="protein sequence ID" value="KAK2639048.1"/>
    <property type="molecule type" value="Genomic_DNA"/>
</dbReference>
<feature type="compositionally biased region" description="Low complexity" evidence="1">
    <location>
        <begin position="62"/>
        <end position="77"/>
    </location>
</feature>
<feature type="compositionally biased region" description="Low complexity" evidence="1">
    <location>
        <begin position="322"/>
        <end position="332"/>
    </location>
</feature>
<dbReference type="InterPro" id="IPR032795">
    <property type="entry name" value="DUF3741-assoc"/>
</dbReference>
<feature type="compositionally biased region" description="Polar residues" evidence="1">
    <location>
        <begin position="342"/>
        <end position="406"/>
    </location>
</feature>
<evidence type="ECO:0000259" key="3">
    <source>
        <dbReference type="Pfam" id="PF14383"/>
    </source>
</evidence>
<evidence type="ECO:0008006" key="6">
    <source>
        <dbReference type="Google" id="ProtNLM"/>
    </source>
</evidence>
<dbReference type="InterPro" id="IPR025486">
    <property type="entry name" value="DUF4378"/>
</dbReference>
<protein>
    <recommendedName>
        <fullName evidence="6">DUF4378 domain-containing protein</fullName>
    </recommendedName>
</protein>
<gene>
    <name evidence="4" type="ORF">Ddye_026843</name>
</gene>
<dbReference type="Pfam" id="PF14309">
    <property type="entry name" value="DUF4378"/>
    <property type="match status" value="1"/>
</dbReference>
<sequence>MEVEKKRSKGGFLNLFDWNGKSRKKLFSNNTELDDESNKGKENVGKIAKSLLHVIEVDESRGSSSNKGSSEFNCSSSVTSDEGCGARAPGVVARLMGLDSMPTSNVPEACSDPYRDLHSLRASQYNRSDPNSWSENQPVDYLSVPNRECLSWNPVESRVHKVQNRPIERFQTEILPPKSAKSIPFTHHKLLSPIKNPGFVPTKNTAYIMEAAAKIIEASPQSTAKTRRPSVASSVPLKFWDLKDKMEAAHIASRPQKSNEPVAVRYTKGQNSDRSISEPKSAPVVKASMNPQKRSSDNMRKKGISVSPGEQSKVNVQRRESSTSASSSSRSSLQKKEKCDVQANQFLKSQPDTQKAPQKGTAANRTNNGTFANKTNNALRQNNQKQNYMPHNDSSTSKTSVYNQQNRKTKSIGGSNGPNGTLNKVIANSETESRKTGATKNETGKELSSSRAKNLTQKKQCMNGDSLSEENNNVDNVLNKKDERSIKCNVAIDGCMNWSTDNRKKGMDIVSFTFSSPIRSVTDPQSSGQVMEKTNSFNSDSFGDNNQRRFLKNLAFSSPGRNVIGADALSVLLEQKLRELACKVESSNCNVIREASTDGSASSLQDSVPTLGVVSSNSAEHGQRLEIFRDKDASDSRDSSCCTSIDSPKLKINQKWQFQHYEEMEKDSSDSNKNETGREFVCQHSSDVSSLEPSFTSVYCSDNENSTGDSKQFSLAQDLVEICWRRTNVCQLVESETKLSDSASSKIAGDIGERHTNRTFSFVDVKESGNWELDYVREILGSAELMVHEFALGQTDQVITPNFFNHLESQENLEGRNDQEQSKLGRKALFDCICECLDIRCQRLFVGSCKVQGNSSSITLFRRKSRLAEELYKEIESWKGMGDLMVDGLVDRDMSTQTGKWIDFDMEALEEGVEIENEIFTSLVDELLSDFLVL</sequence>
<proteinExistence type="predicted"/>
<evidence type="ECO:0000313" key="4">
    <source>
        <dbReference type="EMBL" id="KAK2639048.1"/>
    </source>
</evidence>
<evidence type="ECO:0000313" key="5">
    <source>
        <dbReference type="Proteomes" id="UP001280121"/>
    </source>
</evidence>
<feature type="compositionally biased region" description="Polar residues" evidence="1">
    <location>
        <begin position="418"/>
        <end position="460"/>
    </location>
</feature>
<name>A0AAD9WQU8_9ROSI</name>
<dbReference type="AlphaFoldDB" id="A0AAD9WQU8"/>
<comment type="caution">
    <text evidence="4">The sequence shown here is derived from an EMBL/GenBank/DDBJ whole genome shotgun (WGS) entry which is preliminary data.</text>
</comment>
<feature type="domain" description="DUF4378" evidence="2">
    <location>
        <begin position="772"/>
        <end position="926"/>
    </location>
</feature>
<accession>A0AAD9WQU8</accession>
<reference evidence="4" key="1">
    <citation type="journal article" date="2023" name="Plant J.">
        <title>Genome sequences and population genomics provide insights into the demographic history, inbreeding, and mutation load of two 'living fossil' tree species of Dipteronia.</title>
        <authorList>
            <person name="Feng Y."/>
            <person name="Comes H.P."/>
            <person name="Chen J."/>
            <person name="Zhu S."/>
            <person name="Lu R."/>
            <person name="Zhang X."/>
            <person name="Li P."/>
            <person name="Qiu J."/>
            <person name="Olsen K.M."/>
            <person name="Qiu Y."/>
        </authorList>
    </citation>
    <scope>NUCLEOTIDE SEQUENCE</scope>
    <source>
        <strain evidence="4">KIB01</strain>
    </source>
</reference>
<dbReference type="Pfam" id="PF14383">
    <property type="entry name" value="VARLMGL"/>
    <property type="match status" value="1"/>
</dbReference>
<keyword evidence="5" id="KW-1185">Reference proteome</keyword>
<organism evidence="4 5">
    <name type="scientific">Dipteronia dyeriana</name>
    <dbReference type="NCBI Taxonomy" id="168575"/>
    <lineage>
        <taxon>Eukaryota</taxon>
        <taxon>Viridiplantae</taxon>
        <taxon>Streptophyta</taxon>
        <taxon>Embryophyta</taxon>
        <taxon>Tracheophyta</taxon>
        <taxon>Spermatophyta</taxon>
        <taxon>Magnoliopsida</taxon>
        <taxon>eudicotyledons</taxon>
        <taxon>Gunneridae</taxon>
        <taxon>Pentapetalae</taxon>
        <taxon>rosids</taxon>
        <taxon>malvids</taxon>
        <taxon>Sapindales</taxon>
        <taxon>Sapindaceae</taxon>
        <taxon>Hippocastanoideae</taxon>
        <taxon>Acereae</taxon>
        <taxon>Dipteronia</taxon>
    </lineage>
</organism>
<dbReference type="PANTHER" id="PTHR21726">
    <property type="entry name" value="PHOSPHATIDYLINOSITOL N-ACETYLGLUCOSAMINYLTRANSFERASE SUBUNIT P DOWN SYNDROME CRITICAL REGION PROTEIN 5 -RELATED"/>
    <property type="match status" value="1"/>
</dbReference>
<evidence type="ECO:0000256" key="1">
    <source>
        <dbReference type="SAM" id="MobiDB-lite"/>
    </source>
</evidence>
<evidence type="ECO:0000259" key="2">
    <source>
        <dbReference type="Pfam" id="PF14309"/>
    </source>
</evidence>
<dbReference type="Proteomes" id="UP001280121">
    <property type="component" value="Unassembled WGS sequence"/>
</dbReference>
<feature type="domain" description="DUF3741" evidence="3">
    <location>
        <begin position="76"/>
        <end position="106"/>
    </location>
</feature>